<proteinExistence type="predicted"/>
<dbReference type="Proteomes" id="UP000004371">
    <property type="component" value="Unassembled WGS sequence"/>
</dbReference>
<comment type="caution">
    <text evidence="1">The sequence shown here is derived from an EMBL/GenBank/DDBJ whole genome shotgun (WGS) entry which is preliminary data.</text>
</comment>
<name>E8LNZ0_9VIBR</name>
<organism evidence="1 2">
    <name type="scientific">Vibrio brasiliensis LMG 20546</name>
    <dbReference type="NCBI Taxonomy" id="945543"/>
    <lineage>
        <taxon>Bacteria</taxon>
        <taxon>Pseudomonadati</taxon>
        <taxon>Pseudomonadota</taxon>
        <taxon>Gammaproteobacteria</taxon>
        <taxon>Vibrionales</taxon>
        <taxon>Vibrionaceae</taxon>
        <taxon>Vibrio</taxon>
        <taxon>Vibrio oreintalis group</taxon>
    </lineage>
</organism>
<evidence type="ECO:0000313" key="1">
    <source>
        <dbReference type="EMBL" id="EGA67452.1"/>
    </source>
</evidence>
<dbReference type="AlphaFoldDB" id="E8LNZ0"/>
<keyword evidence="2" id="KW-1185">Reference proteome</keyword>
<protein>
    <submittedName>
        <fullName evidence="1">Uncharacterized protein</fullName>
    </submittedName>
</protein>
<reference evidence="1 2" key="1">
    <citation type="journal article" date="2012" name="Int. J. Syst. Evol. Microbiol.">
        <title>Vibrio caribbeanicus sp. nov., isolated from the marine sponge Scleritoderma cyanea.</title>
        <authorList>
            <person name="Hoffmann M."/>
            <person name="Monday S.R."/>
            <person name="Allard M.W."/>
            <person name="Strain E.A."/>
            <person name="Whittaker P."/>
            <person name="Naum M."/>
            <person name="McCarthy P.J."/>
            <person name="Lopez J.V."/>
            <person name="Fischer M."/>
            <person name="Brown E.W."/>
        </authorList>
    </citation>
    <scope>NUCLEOTIDE SEQUENCE [LARGE SCALE GENOMIC DNA]</scope>
    <source>
        <strain evidence="1 2">LMG 20546</strain>
    </source>
</reference>
<dbReference type="EMBL" id="AEVS01000008">
    <property type="protein sequence ID" value="EGA67452.1"/>
    <property type="molecule type" value="Genomic_DNA"/>
</dbReference>
<accession>E8LNZ0</accession>
<sequence length="59" mass="6900">MRINPCVPPFLYMICLQFIQLRIDEFELSRIAMDKKGERLNFCSPMNALIAPQNQKLSI</sequence>
<evidence type="ECO:0000313" key="2">
    <source>
        <dbReference type="Proteomes" id="UP000004371"/>
    </source>
</evidence>
<gene>
    <name evidence="1" type="ORF">VIBR0546_12477</name>
</gene>